<proteinExistence type="inferred from homology"/>
<name>A0ABW2LAQ4_9BACT</name>
<keyword evidence="3" id="KW-0067">ATP-binding</keyword>
<evidence type="ECO:0000313" key="5">
    <source>
        <dbReference type="EMBL" id="MFC7339543.1"/>
    </source>
</evidence>
<keyword evidence="2" id="KW-0547">Nucleotide-binding</keyword>
<accession>A0ABW2LAQ4</accession>
<dbReference type="CDD" id="cd19481">
    <property type="entry name" value="RecA-like_protease"/>
    <property type="match status" value="1"/>
</dbReference>
<dbReference type="EMBL" id="JBHTBS010000019">
    <property type="protein sequence ID" value="MFC7339543.1"/>
    <property type="molecule type" value="Genomic_DNA"/>
</dbReference>
<gene>
    <name evidence="5" type="ORF">ACFQY0_20295</name>
</gene>
<dbReference type="InterPro" id="IPR050221">
    <property type="entry name" value="26S_Proteasome_ATPase"/>
</dbReference>
<dbReference type="PANTHER" id="PTHR23073">
    <property type="entry name" value="26S PROTEASOME REGULATORY SUBUNIT"/>
    <property type="match status" value="1"/>
</dbReference>
<dbReference type="InterPro" id="IPR027417">
    <property type="entry name" value="P-loop_NTPase"/>
</dbReference>
<evidence type="ECO:0000256" key="2">
    <source>
        <dbReference type="ARBA" id="ARBA00022741"/>
    </source>
</evidence>
<dbReference type="InterPro" id="IPR003593">
    <property type="entry name" value="AAA+_ATPase"/>
</dbReference>
<keyword evidence="6" id="KW-1185">Reference proteome</keyword>
<evidence type="ECO:0000256" key="1">
    <source>
        <dbReference type="ARBA" id="ARBA00006914"/>
    </source>
</evidence>
<reference evidence="6" key="1">
    <citation type="journal article" date="2019" name="Int. J. Syst. Evol. Microbiol.">
        <title>The Global Catalogue of Microorganisms (GCM) 10K type strain sequencing project: providing services to taxonomists for standard genome sequencing and annotation.</title>
        <authorList>
            <consortium name="The Broad Institute Genomics Platform"/>
            <consortium name="The Broad Institute Genome Sequencing Center for Infectious Disease"/>
            <person name="Wu L."/>
            <person name="Ma J."/>
        </authorList>
    </citation>
    <scope>NUCLEOTIDE SEQUENCE [LARGE SCALE GENOMIC DNA]</scope>
    <source>
        <strain evidence="6">CGMCC 4.1467</strain>
    </source>
</reference>
<feature type="domain" description="AAA+ ATPase" evidence="4">
    <location>
        <begin position="68"/>
        <end position="220"/>
    </location>
</feature>
<protein>
    <submittedName>
        <fullName evidence="5">AAA family ATPase</fullName>
    </submittedName>
</protein>
<dbReference type="Pfam" id="PF00004">
    <property type="entry name" value="AAA"/>
    <property type="match status" value="1"/>
</dbReference>
<dbReference type="InterPro" id="IPR003959">
    <property type="entry name" value="ATPase_AAA_core"/>
</dbReference>
<comment type="similarity">
    <text evidence="1">Belongs to the AAA ATPase family.</text>
</comment>
<evidence type="ECO:0000313" key="6">
    <source>
        <dbReference type="Proteomes" id="UP001596472"/>
    </source>
</evidence>
<organism evidence="5 6">
    <name type="scientific">Haloferula chungangensis</name>
    <dbReference type="NCBI Taxonomy" id="1048331"/>
    <lineage>
        <taxon>Bacteria</taxon>
        <taxon>Pseudomonadati</taxon>
        <taxon>Verrucomicrobiota</taxon>
        <taxon>Verrucomicrobiia</taxon>
        <taxon>Verrucomicrobiales</taxon>
        <taxon>Verrucomicrobiaceae</taxon>
        <taxon>Haloferula</taxon>
    </lineage>
</organism>
<evidence type="ECO:0000259" key="4">
    <source>
        <dbReference type="SMART" id="SM00382"/>
    </source>
</evidence>
<dbReference type="RefSeq" id="WP_379716558.1">
    <property type="nucleotide sequence ID" value="NZ_JBHTBS010000019.1"/>
</dbReference>
<dbReference type="Gene3D" id="3.40.50.300">
    <property type="entry name" value="P-loop containing nucleotide triphosphate hydrolases"/>
    <property type="match status" value="1"/>
</dbReference>
<sequence>MQADHFDEVLTFPDADLKARYDALVGLDAIKERLEKEAQVLLRPDLIEDWSKKHHGGLIPAVRLLLRRPPLFIFAGDVGTGKTELATSFGDKIARDAKLDIELFPLSLRTRGQGTVGEMTQLISGAFKMLRDRSPKLNGKKPRAASILMIDEADALAQSRELAQMHHEDRAGVNALIRGIDDLAASKCLCLVVMCTNRLSALDPAIQRRAAAIFEFTRPNDGLRRHLLTGQLGTSGLSEGDIASVSELLGESKGREYGCTSSDIMQRYIPSLVLTAYPDKAITPALAKDLARSFVPTPPFRSQDN</sequence>
<dbReference type="SMART" id="SM00382">
    <property type="entry name" value="AAA"/>
    <property type="match status" value="1"/>
</dbReference>
<comment type="caution">
    <text evidence="5">The sequence shown here is derived from an EMBL/GenBank/DDBJ whole genome shotgun (WGS) entry which is preliminary data.</text>
</comment>
<evidence type="ECO:0000256" key="3">
    <source>
        <dbReference type="ARBA" id="ARBA00022840"/>
    </source>
</evidence>
<dbReference type="SUPFAM" id="SSF52540">
    <property type="entry name" value="P-loop containing nucleoside triphosphate hydrolases"/>
    <property type="match status" value="1"/>
</dbReference>
<dbReference type="Proteomes" id="UP001596472">
    <property type="component" value="Unassembled WGS sequence"/>
</dbReference>